<dbReference type="Gene3D" id="3.30.565.10">
    <property type="entry name" value="Histidine kinase-like ATPase, C-terminal domain"/>
    <property type="match status" value="1"/>
</dbReference>
<dbReference type="PROSITE" id="PS50109">
    <property type="entry name" value="HIS_KIN"/>
    <property type="match status" value="1"/>
</dbReference>
<evidence type="ECO:0000313" key="5">
    <source>
        <dbReference type="Proteomes" id="UP000528322"/>
    </source>
</evidence>
<dbReference type="SUPFAM" id="SSF55874">
    <property type="entry name" value="ATPase domain of HSP90 chaperone/DNA topoisomerase II/histidine kinase"/>
    <property type="match status" value="1"/>
</dbReference>
<sequence length="385" mass="43210">MKSILCIGDRAENELRVKLKEYCQEFTLHCQKSVNGEILQIHHDEPFDIAILHTEQWTAITDDSACSIREDICSHIPTVIFGATMSSQDRIAAWNAGISDIISNSAPGQEVYARLVNLARRHKKTKTHTEELATDREQLELLYQHNRVVAMGEMLSAVAHHWRQPLSVISLMVESLRMDHDDGVISSEAIAHYTHEITSELKRLSQTIDTFRNILKPDSYAEPFDLEDAIKGVLIFMWPQLKELGIRTVLDDSTSGIHLHGYQRDFQQVLLAIIANSRDSIVANKVRGIITITIEHDSDDAILGIADNGGGMDPHLLPRIFDPYFTTKHRQDVRETGGGGAGTDLYIAKIVIERKMGGKITMENGDDGCLTTIKLPLRGKQVREE</sequence>
<keyword evidence="4" id="KW-0418">Kinase</keyword>
<name>A0A7W7Y2A1_9BACT</name>
<dbReference type="SMART" id="SM00388">
    <property type="entry name" value="HisKA"/>
    <property type="match status" value="1"/>
</dbReference>
<dbReference type="InterPro" id="IPR036097">
    <property type="entry name" value="HisK_dim/P_sf"/>
</dbReference>
<feature type="domain" description="Histidine kinase" evidence="3">
    <location>
        <begin position="157"/>
        <end position="379"/>
    </location>
</feature>
<dbReference type="SMART" id="SM00387">
    <property type="entry name" value="HATPase_c"/>
    <property type="match status" value="1"/>
</dbReference>
<comment type="caution">
    <text evidence="4">The sequence shown here is derived from an EMBL/GenBank/DDBJ whole genome shotgun (WGS) entry which is preliminary data.</text>
</comment>
<dbReference type="EC" id="2.7.13.3" evidence="2"/>
<keyword evidence="5" id="KW-1185">Reference proteome</keyword>
<dbReference type="Proteomes" id="UP000528322">
    <property type="component" value="Unassembled WGS sequence"/>
</dbReference>
<comment type="catalytic activity">
    <reaction evidence="1">
        <text>ATP + protein L-histidine = ADP + protein N-phospho-L-histidine.</text>
        <dbReference type="EC" id="2.7.13.3"/>
    </reaction>
</comment>
<accession>A0A7W7Y2A1</accession>
<dbReference type="Pfam" id="PF00512">
    <property type="entry name" value="HisKA"/>
    <property type="match status" value="1"/>
</dbReference>
<gene>
    <name evidence="4" type="ORF">HNR37_000083</name>
</gene>
<dbReference type="GO" id="GO:0000155">
    <property type="term" value="F:phosphorelay sensor kinase activity"/>
    <property type="evidence" value="ECO:0007669"/>
    <property type="project" value="InterPro"/>
</dbReference>
<dbReference type="RefSeq" id="WP_183728217.1">
    <property type="nucleotide sequence ID" value="NZ_JACHID010000001.1"/>
</dbReference>
<reference evidence="4 5" key="1">
    <citation type="submission" date="2020-08" db="EMBL/GenBank/DDBJ databases">
        <title>Genomic Encyclopedia of Type Strains, Phase IV (KMG-IV): sequencing the most valuable type-strain genomes for metagenomic binning, comparative biology and taxonomic classification.</title>
        <authorList>
            <person name="Goeker M."/>
        </authorList>
    </citation>
    <scope>NUCLEOTIDE SEQUENCE [LARGE SCALE GENOMIC DNA]</scope>
    <source>
        <strain evidence="4 5">DSM 22071</strain>
    </source>
</reference>
<dbReference type="InterPro" id="IPR003661">
    <property type="entry name" value="HisK_dim/P_dom"/>
</dbReference>
<evidence type="ECO:0000259" key="3">
    <source>
        <dbReference type="PROSITE" id="PS50109"/>
    </source>
</evidence>
<evidence type="ECO:0000256" key="1">
    <source>
        <dbReference type="ARBA" id="ARBA00000085"/>
    </source>
</evidence>
<dbReference type="EMBL" id="JACHID010000001">
    <property type="protein sequence ID" value="MBB5020780.1"/>
    <property type="molecule type" value="Genomic_DNA"/>
</dbReference>
<organism evidence="4 5">
    <name type="scientific">Desulfurispira natronophila</name>
    <dbReference type="NCBI Taxonomy" id="682562"/>
    <lineage>
        <taxon>Bacteria</taxon>
        <taxon>Pseudomonadati</taxon>
        <taxon>Chrysiogenota</taxon>
        <taxon>Chrysiogenia</taxon>
        <taxon>Chrysiogenales</taxon>
        <taxon>Chrysiogenaceae</taxon>
        <taxon>Desulfurispira</taxon>
    </lineage>
</organism>
<dbReference type="PANTHER" id="PTHR43065">
    <property type="entry name" value="SENSOR HISTIDINE KINASE"/>
    <property type="match status" value="1"/>
</dbReference>
<dbReference type="InterPro" id="IPR005467">
    <property type="entry name" value="His_kinase_dom"/>
</dbReference>
<dbReference type="Pfam" id="PF02518">
    <property type="entry name" value="HATPase_c"/>
    <property type="match status" value="1"/>
</dbReference>
<dbReference type="SUPFAM" id="SSF52172">
    <property type="entry name" value="CheY-like"/>
    <property type="match status" value="1"/>
</dbReference>
<proteinExistence type="predicted"/>
<dbReference type="InterPro" id="IPR011006">
    <property type="entry name" value="CheY-like_superfamily"/>
</dbReference>
<evidence type="ECO:0000256" key="2">
    <source>
        <dbReference type="ARBA" id="ARBA00012438"/>
    </source>
</evidence>
<dbReference type="AlphaFoldDB" id="A0A7W7Y2A1"/>
<protein>
    <recommendedName>
        <fullName evidence="2">histidine kinase</fullName>
        <ecNumber evidence="2">2.7.13.3</ecNumber>
    </recommendedName>
</protein>
<dbReference type="SUPFAM" id="SSF47384">
    <property type="entry name" value="Homodimeric domain of signal transducing histidine kinase"/>
    <property type="match status" value="1"/>
</dbReference>
<dbReference type="InterPro" id="IPR003594">
    <property type="entry name" value="HATPase_dom"/>
</dbReference>
<dbReference type="InterPro" id="IPR036890">
    <property type="entry name" value="HATPase_C_sf"/>
</dbReference>
<dbReference type="Gene3D" id="1.10.287.130">
    <property type="match status" value="1"/>
</dbReference>
<dbReference type="CDD" id="cd00082">
    <property type="entry name" value="HisKA"/>
    <property type="match status" value="1"/>
</dbReference>
<keyword evidence="4" id="KW-0808">Transferase</keyword>
<evidence type="ECO:0000313" key="4">
    <source>
        <dbReference type="EMBL" id="MBB5020780.1"/>
    </source>
</evidence>